<dbReference type="Proteomes" id="UP000484381">
    <property type="component" value="Unassembled WGS sequence"/>
</dbReference>
<dbReference type="InterPro" id="IPR016169">
    <property type="entry name" value="FAD-bd_PCMH_sub2"/>
</dbReference>
<organism evidence="4 5">
    <name type="scientific">Paraburkholderia franconis</name>
    <dbReference type="NCBI Taxonomy" id="2654983"/>
    <lineage>
        <taxon>Bacteria</taxon>
        <taxon>Pseudomonadati</taxon>
        <taxon>Pseudomonadota</taxon>
        <taxon>Betaproteobacteria</taxon>
        <taxon>Burkholderiales</taxon>
        <taxon>Burkholderiaceae</taxon>
        <taxon>Paraburkholderia</taxon>
    </lineage>
</organism>
<gene>
    <name evidence="4" type="primary">glcE</name>
    <name evidence="4" type="ORF">GCT13_22945</name>
</gene>
<dbReference type="InterPro" id="IPR016166">
    <property type="entry name" value="FAD-bd_PCMH"/>
</dbReference>
<dbReference type="Pfam" id="PF01565">
    <property type="entry name" value="FAD_binding_4"/>
    <property type="match status" value="1"/>
</dbReference>
<accession>A0A7X1THZ2</accession>
<feature type="domain" description="FAD-binding PCMH-type" evidence="3">
    <location>
        <begin position="1"/>
        <end position="192"/>
    </location>
</feature>
<keyword evidence="5" id="KW-1185">Reference proteome</keyword>
<dbReference type="GO" id="GO:0071949">
    <property type="term" value="F:FAD binding"/>
    <property type="evidence" value="ECO:0007669"/>
    <property type="project" value="InterPro"/>
</dbReference>
<dbReference type="InterPro" id="IPR006094">
    <property type="entry name" value="Oxid_FAD_bind_N"/>
</dbReference>
<dbReference type="InterPro" id="IPR036318">
    <property type="entry name" value="FAD-bd_PCMH-like_sf"/>
</dbReference>
<dbReference type="SUPFAM" id="SSF55103">
    <property type="entry name" value="FAD-linked oxidases, C-terminal domain"/>
    <property type="match status" value="1"/>
</dbReference>
<dbReference type="PANTHER" id="PTHR11748">
    <property type="entry name" value="D-LACTATE DEHYDROGENASE"/>
    <property type="match status" value="1"/>
</dbReference>
<dbReference type="PROSITE" id="PS51387">
    <property type="entry name" value="FAD_PCMH"/>
    <property type="match status" value="1"/>
</dbReference>
<keyword evidence="2" id="KW-0274">FAD</keyword>
<comment type="caution">
    <text evidence="4">The sequence shown here is derived from an EMBL/GenBank/DDBJ whole genome shotgun (WGS) entry which is preliminary data.</text>
</comment>
<dbReference type="NCBIfam" id="NF008439">
    <property type="entry name" value="PRK11282.1"/>
    <property type="match status" value="1"/>
</dbReference>
<evidence type="ECO:0000259" key="3">
    <source>
        <dbReference type="PROSITE" id="PS51387"/>
    </source>
</evidence>
<dbReference type="EMBL" id="WHNP01000022">
    <property type="protein sequence ID" value="MPW19679.1"/>
    <property type="molecule type" value="Genomic_DNA"/>
</dbReference>
<reference evidence="4 5" key="1">
    <citation type="submission" date="2019-10" db="EMBL/GenBank/DDBJ databases">
        <title>Paraburkholderia sp. isolated from nodules of Mimosa pudica from Brazilian Atlantic Forest soils.</title>
        <authorList>
            <person name="Paulitsch F."/>
            <person name="Hungria M."/>
            <person name="Dall'Agnol R."/>
        </authorList>
    </citation>
    <scope>NUCLEOTIDE SEQUENCE [LARGE SCALE GENOMIC DNA]</scope>
    <source>
        <strain evidence="4 5">CNPSo 3157</strain>
    </source>
</reference>
<protein>
    <submittedName>
        <fullName evidence="4">Glycolate oxidase subunit GlcE</fullName>
        <ecNumber evidence="4">1.1.99.14</ecNumber>
    </submittedName>
</protein>
<dbReference type="SUPFAM" id="SSF56176">
    <property type="entry name" value="FAD-binding/transporter-associated domain-like"/>
    <property type="match status" value="1"/>
</dbReference>
<keyword evidence="4" id="KW-0560">Oxidoreductase</keyword>
<evidence type="ECO:0000256" key="2">
    <source>
        <dbReference type="ARBA" id="ARBA00022827"/>
    </source>
</evidence>
<dbReference type="InterPro" id="IPR016164">
    <property type="entry name" value="FAD-linked_Oxase-like_C"/>
</dbReference>
<evidence type="ECO:0000313" key="5">
    <source>
        <dbReference type="Proteomes" id="UP000484381"/>
    </source>
</evidence>
<name>A0A7X1THZ2_9BURK</name>
<evidence type="ECO:0000256" key="1">
    <source>
        <dbReference type="ARBA" id="ARBA00022630"/>
    </source>
</evidence>
<dbReference type="AlphaFoldDB" id="A0A7X1THZ2"/>
<dbReference type="Gene3D" id="3.30.465.10">
    <property type="match status" value="1"/>
</dbReference>
<dbReference type="PANTHER" id="PTHR11748:SF103">
    <property type="entry name" value="GLYCOLATE OXIDASE SUBUNIT GLCE"/>
    <property type="match status" value="1"/>
</dbReference>
<keyword evidence="1" id="KW-0285">Flavoprotein</keyword>
<dbReference type="GO" id="GO:0019154">
    <property type="term" value="F:glycolate dehydrogenase activity"/>
    <property type="evidence" value="ECO:0007669"/>
    <property type="project" value="UniProtKB-EC"/>
</dbReference>
<sequence>MRREFDSTDDSARLIAQVQRAIAEHTPLRIRGSDSKRFLGRDVQGEELDTRTHRGIIAYDPTELVITARAGTPLTELNTVLDDANQMLPCEPPLFNGSGTGLGTGLGTGSGTGSGTIGGAVASGLSGPRRPWAGSMRDFVLGCRVITGDGDHLRFGGQVMKNVAGYDMSRLLAGSFGSLGVLTEVSLKVLPKPRERRTFALTLGADEAMQELSAWRKAALPVTGASYLDGKLHVRLEGGSGSVKSAVDRIGGEEIDCAFWDALRDHRLPFFDNGTDARPLWRLSLPNATPLMPLPGDVLIDWAGAQRWLRSDAQAADIRQLAHAAGGHATCFTPSPEREPFHPLAAPLLRYQHQLKRRLDPSGVLNPGRLYADL</sequence>
<dbReference type="EC" id="1.1.99.14" evidence="4"/>
<proteinExistence type="predicted"/>
<evidence type="ECO:0000313" key="4">
    <source>
        <dbReference type="EMBL" id="MPW19679.1"/>
    </source>
</evidence>
<dbReference type="RefSeq" id="WP_152761933.1">
    <property type="nucleotide sequence ID" value="NZ_WHNP01000022.1"/>
</dbReference>